<keyword evidence="9" id="KW-1185">Reference proteome</keyword>
<feature type="compositionally biased region" description="Basic and acidic residues" evidence="5">
    <location>
        <begin position="699"/>
        <end position="708"/>
    </location>
</feature>
<evidence type="ECO:0000256" key="5">
    <source>
        <dbReference type="SAM" id="MobiDB-lite"/>
    </source>
</evidence>
<feature type="domain" description="Pre-SET" evidence="7">
    <location>
        <begin position="1239"/>
        <end position="1303"/>
    </location>
</feature>
<dbReference type="InterPro" id="IPR047762">
    <property type="entry name" value="EHMT_CRR"/>
</dbReference>
<dbReference type="Pfam" id="PF21533">
    <property type="entry name" value="EHMT1-2_CRR"/>
    <property type="match status" value="1"/>
</dbReference>
<dbReference type="STRING" id="7375.A0A0L0C2S1"/>
<feature type="compositionally biased region" description="Low complexity" evidence="5">
    <location>
        <begin position="166"/>
        <end position="184"/>
    </location>
</feature>
<dbReference type="PROSITE" id="PS50867">
    <property type="entry name" value="PRE_SET"/>
    <property type="match status" value="1"/>
</dbReference>
<evidence type="ECO:0000256" key="1">
    <source>
        <dbReference type="ARBA" id="ARBA00004286"/>
    </source>
</evidence>
<dbReference type="CDD" id="cd10543">
    <property type="entry name" value="SET_EHMT"/>
    <property type="match status" value="1"/>
</dbReference>
<feature type="compositionally biased region" description="Basic and acidic residues" evidence="5">
    <location>
        <begin position="555"/>
        <end position="565"/>
    </location>
</feature>
<feature type="compositionally biased region" description="Low complexity" evidence="5">
    <location>
        <begin position="463"/>
        <end position="483"/>
    </location>
</feature>
<feature type="region of interest" description="Disordered" evidence="5">
    <location>
        <begin position="656"/>
        <end position="732"/>
    </location>
</feature>
<organism evidence="8 9">
    <name type="scientific">Lucilia cuprina</name>
    <name type="common">Green bottle fly</name>
    <name type="synonym">Australian sheep blowfly</name>
    <dbReference type="NCBI Taxonomy" id="7375"/>
    <lineage>
        <taxon>Eukaryota</taxon>
        <taxon>Metazoa</taxon>
        <taxon>Ecdysozoa</taxon>
        <taxon>Arthropoda</taxon>
        <taxon>Hexapoda</taxon>
        <taxon>Insecta</taxon>
        <taxon>Pterygota</taxon>
        <taxon>Neoptera</taxon>
        <taxon>Endopterygota</taxon>
        <taxon>Diptera</taxon>
        <taxon>Brachycera</taxon>
        <taxon>Muscomorpha</taxon>
        <taxon>Oestroidea</taxon>
        <taxon>Calliphoridae</taxon>
        <taxon>Luciliinae</taxon>
        <taxon>Lucilia</taxon>
    </lineage>
</organism>
<dbReference type="PANTHER" id="PTHR46307">
    <property type="entry name" value="G9A, ISOFORM B"/>
    <property type="match status" value="1"/>
</dbReference>
<evidence type="ECO:0008006" key="10">
    <source>
        <dbReference type="Google" id="ProtNLM"/>
    </source>
</evidence>
<keyword evidence="2" id="KW-0158">Chromosome</keyword>
<dbReference type="InterPro" id="IPR007728">
    <property type="entry name" value="Pre-SET_dom"/>
</dbReference>
<feature type="compositionally biased region" description="Low complexity" evidence="5">
    <location>
        <begin position="977"/>
        <end position="997"/>
    </location>
</feature>
<feature type="region of interest" description="Disordered" evidence="5">
    <location>
        <begin position="81"/>
        <end position="124"/>
    </location>
</feature>
<evidence type="ECO:0000259" key="6">
    <source>
        <dbReference type="PROSITE" id="PS50280"/>
    </source>
</evidence>
<dbReference type="InterPro" id="IPR046341">
    <property type="entry name" value="SET_dom_sf"/>
</dbReference>
<feature type="compositionally biased region" description="Low complexity" evidence="5">
    <location>
        <begin position="374"/>
        <end position="445"/>
    </location>
</feature>
<comment type="caution">
    <text evidence="8">The sequence shown here is derived from an EMBL/GenBank/DDBJ whole genome shotgun (WGS) entry which is preliminary data.</text>
</comment>
<dbReference type="GO" id="GO:0032259">
    <property type="term" value="P:methylation"/>
    <property type="evidence" value="ECO:0007669"/>
    <property type="project" value="UniProtKB-KW"/>
</dbReference>
<feature type="region of interest" description="Disordered" evidence="5">
    <location>
        <begin position="458"/>
        <end position="641"/>
    </location>
</feature>
<feature type="compositionally biased region" description="Basic residues" evidence="5">
    <location>
        <begin position="566"/>
        <end position="577"/>
    </location>
</feature>
<dbReference type="GO" id="GO:0008270">
    <property type="term" value="F:zinc ion binding"/>
    <property type="evidence" value="ECO:0007669"/>
    <property type="project" value="InterPro"/>
</dbReference>
<keyword evidence="3" id="KW-0808">Transferase</keyword>
<feature type="region of interest" description="Disordered" evidence="5">
    <location>
        <begin position="772"/>
        <end position="828"/>
    </location>
</feature>
<dbReference type="GO" id="GO:0005694">
    <property type="term" value="C:chromosome"/>
    <property type="evidence" value="ECO:0007669"/>
    <property type="project" value="UniProtKB-SubCell"/>
</dbReference>
<feature type="compositionally biased region" description="Polar residues" evidence="5">
    <location>
        <begin position="301"/>
        <end position="319"/>
    </location>
</feature>
<dbReference type="GO" id="GO:0005634">
    <property type="term" value="C:nucleus"/>
    <property type="evidence" value="ECO:0007669"/>
    <property type="project" value="InterPro"/>
</dbReference>
<feature type="domain" description="SET" evidence="6">
    <location>
        <begin position="1306"/>
        <end position="1421"/>
    </location>
</feature>
<dbReference type="EMBL" id="JRES01000981">
    <property type="protein sequence ID" value="KNC26532.1"/>
    <property type="molecule type" value="Genomic_DNA"/>
</dbReference>
<feature type="compositionally biased region" description="Basic and acidic residues" evidence="5">
    <location>
        <begin position="596"/>
        <end position="609"/>
    </location>
</feature>
<feature type="region of interest" description="Disordered" evidence="5">
    <location>
        <begin position="166"/>
        <end position="185"/>
    </location>
</feature>
<evidence type="ECO:0000256" key="4">
    <source>
        <dbReference type="ARBA" id="ARBA00022691"/>
    </source>
</evidence>
<feature type="compositionally biased region" description="Basic and acidic residues" evidence="5">
    <location>
        <begin position="867"/>
        <end position="877"/>
    </location>
</feature>
<reference evidence="8 9" key="1">
    <citation type="journal article" date="2015" name="Nat. Commun.">
        <title>Lucilia cuprina genome unlocks parasitic fly biology to underpin future interventions.</title>
        <authorList>
            <person name="Anstead C.A."/>
            <person name="Korhonen P.K."/>
            <person name="Young N.D."/>
            <person name="Hall R.S."/>
            <person name="Jex A.R."/>
            <person name="Murali S.C."/>
            <person name="Hughes D.S."/>
            <person name="Lee S.F."/>
            <person name="Perry T."/>
            <person name="Stroehlein A.J."/>
            <person name="Ansell B.R."/>
            <person name="Breugelmans B."/>
            <person name="Hofmann A."/>
            <person name="Qu J."/>
            <person name="Dugan S."/>
            <person name="Lee S.L."/>
            <person name="Chao H."/>
            <person name="Dinh H."/>
            <person name="Han Y."/>
            <person name="Doddapaneni H.V."/>
            <person name="Worley K.C."/>
            <person name="Muzny D.M."/>
            <person name="Ioannidis P."/>
            <person name="Waterhouse R.M."/>
            <person name="Zdobnov E.M."/>
            <person name="James P.J."/>
            <person name="Bagnall N.H."/>
            <person name="Kotze A.C."/>
            <person name="Gibbs R.A."/>
            <person name="Richards S."/>
            <person name="Batterham P."/>
            <person name="Gasser R.B."/>
        </authorList>
    </citation>
    <scope>NUCLEOTIDE SEQUENCE [LARGE SCALE GENOMIC DNA]</scope>
    <source>
        <strain evidence="8 9">LS</strain>
        <tissue evidence="8">Full body</tissue>
    </source>
</reference>
<feature type="compositionally biased region" description="Basic and acidic residues" evidence="5">
    <location>
        <begin position="92"/>
        <end position="108"/>
    </location>
</feature>
<keyword evidence="3" id="KW-0489">Methyltransferase</keyword>
<dbReference type="Pfam" id="PF05033">
    <property type="entry name" value="Pre-SET"/>
    <property type="match status" value="1"/>
</dbReference>
<dbReference type="InterPro" id="IPR001214">
    <property type="entry name" value="SET_dom"/>
</dbReference>
<dbReference type="SUPFAM" id="SSF82199">
    <property type="entry name" value="SET domain"/>
    <property type="match status" value="1"/>
</dbReference>
<keyword evidence="4" id="KW-0949">S-adenosyl-L-methionine</keyword>
<feature type="compositionally biased region" description="Basic residues" evidence="5">
    <location>
        <begin position="857"/>
        <end position="866"/>
    </location>
</feature>
<name>A0A0L0C2S1_LUCCU</name>
<feature type="compositionally biased region" description="Low complexity" evidence="5">
    <location>
        <begin position="772"/>
        <end position="784"/>
    </location>
</feature>
<feature type="region of interest" description="Disordered" evidence="5">
    <location>
        <begin position="841"/>
        <end position="960"/>
    </location>
</feature>
<sequence length="1538" mass="172250">MTDCLEGLLSSMVNTFNSDCPSNAEVDLTDDKTLKWRNLSKNQFAAKDKDKKPGVKSMTTTAAAEAAVTAAESGVELDKQGNNLNKQESAAVEDKQEQKFKKENDHVGGEAAGGEVKEKSLATEENLEQTFKDLLEEEVEETINMEIKETKSEQLLKCNKAKEILNNANSNNNNNNNSNKTNQNQGQPVLIKQTNNNTNTNNLTTATTTNNLKQQQEKLITNLNQQELNIKIENLNEKEMLTTTTTKTNTTLETATESAAASTSPTAIINLISPSPKTLVGKINPPTTDDHDEEDKILNINKQEQENSLNKTQITNQNKVNEKEAATASTITSTTPTSSLQQEDNKQKEETPTNNNKTVKADNETEKHKNDKPTNNNNNSSTAATAKSTAQTLKNNNTTLTNSPSSLNNTNKPPTQQITKSNNNNNNNTNEINTNHNNQINNNGATTTAKLNESAITKHGDVTTNTTKEVLNNNNNNNNTANTLHIKKPDDVGVNDVNKEGELTNNDVKGVKNNSPSAADIAPSTQNESLQKSSTDLDDPPIVNAAESNDTSLIDDNKPLIDKHQPASKRGRGRNKKYSNTDADSNHNTTTNELPIVERHSSPQNTERKLTRKRKNPADDEIELAGLLNKSEDEEGKRTRRSERLCNRLDGFKIFDEEKEPSDDNNKNHESNESPTRKTLRLALDEKTPPKKRGRKAKVQLETEKMQEDNNEQNTSSTTAATTNYKKHNSEAAVILPKRSQRRIKPTTKILENDELRYEFETKNIVRMTAQNWSSSEQQQQNDSTTPTHQIVSQSEHNTTTNSKQKSEKSDNSNDSHPTGTSNIKKKLFPCPDIKKFLQEIKSGKWNQNRSPEDKKLSKKQQRKLNKQKEKYFERMGLRRNVSNESSDNDSLSDNAEFVPTTRVQVGKPSVTLRGRKDTTTTQPATAAATTTQRSVSSSSTPPQTRRNQRQKTISTNADKVVELKSLNASVVAENISANTPTPSTTAQNTSSNASTSLTVPETSAKTKFDCLCHVTSNYCTPMIKETQYCWAIDNIDEEKVGCSHQLTGEVLNLFRASQRSVYMVLCEEHQKRLKAHNSCPACGIFCTQVSSVLNRTRDLRIMKIFQYAFHFLSSRHIACRLSSKKLCLLLIFNGADLMLRNRSDELPYDCIPDEHSDCARHVGFQMEMHALHRRRSNIVCGDISNGRELCPIQALRNENNVMPVEESDQLMLPDFRYITDTIILQNSVQIDQRVSQMRICNCSDGCTTDSCQCTGASDRSWYTAEGRLSADFNFEDPAVLFECNDVCNCNKRFCKNRVVQNGITIPLQVIECEDSSKGWGVRTMVHIPKGSFVAVYTGEVLTEMEADRRTDDSYFFDLGHNHCIDANYYGNVSRFFNHSCEPNIVPVRVFYQHQDYRFPKISFFTCRDIEVGEEICFDYGDKFWSIKNRYFTCKCQSTSCRYSSLLVENGEEEMEDQEIPLNSNNEIPSTLTITSTTNSSNISHLSNNSIQQQQQQQQQQIMQAELLLPNNNELSIIPINPSTSLASLPSNTTNGTP</sequence>
<feature type="compositionally biased region" description="Low complexity" evidence="5">
    <location>
        <begin position="714"/>
        <end position="724"/>
    </location>
</feature>
<dbReference type="OrthoDB" id="1045173at2759"/>
<feature type="compositionally biased region" description="Basic and acidic residues" evidence="5">
    <location>
        <begin position="359"/>
        <end position="372"/>
    </location>
</feature>
<dbReference type="CDD" id="cd20905">
    <property type="entry name" value="EHMT_ZBD"/>
    <property type="match status" value="1"/>
</dbReference>
<feature type="compositionally biased region" description="Polar residues" evidence="5">
    <location>
        <begin position="785"/>
        <end position="804"/>
    </location>
</feature>
<feature type="compositionally biased region" description="Basic and acidic residues" evidence="5">
    <location>
        <begin position="805"/>
        <end position="814"/>
    </location>
</feature>
<feature type="compositionally biased region" description="Low complexity" evidence="5">
    <location>
        <begin position="883"/>
        <end position="895"/>
    </location>
</feature>
<dbReference type="Pfam" id="PF00856">
    <property type="entry name" value="SET"/>
    <property type="match status" value="1"/>
</dbReference>
<feature type="region of interest" description="Disordered" evidence="5">
    <location>
        <begin position="975"/>
        <end position="998"/>
    </location>
</feature>
<dbReference type="PROSITE" id="PS50280">
    <property type="entry name" value="SET"/>
    <property type="match status" value="1"/>
</dbReference>
<evidence type="ECO:0000256" key="3">
    <source>
        <dbReference type="ARBA" id="ARBA00022603"/>
    </source>
</evidence>
<proteinExistence type="predicted"/>
<feature type="compositionally biased region" description="Basic and acidic residues" evidence="5">
    <location>
        <begin position="487"/>
        <end position="502"/>
    </location>
</feature>
<dbReference type="OMA" id="PNTHIVQ"/>
<dbReference type="InterPro" id="IPR043550">
    <property type="entry name" value="EHMT1/EHMT2"/>
</dbReference>
<dbReference type="Gene3D" id="2.170.270.10">
    <property type="entry name" value="SET domain"/>
    <property type="match status" value="1"/>
</dbReference>
<dbReference type="GO" id="GO:0016279">
    <property type="term" value="F:protein-lysine N-methyltransferase activity"/>
    <property type="evidence" value="ECO:0007669"/>
    <property type="project" value="InterPro"/>
</dbReference>
<feature type="compositionally biased region" description="Low complexity" evidence="5">
    <location>
        <begin position="326"/>
        <end position="339"/>
    </location>
</feature>
<feature type="compositionally biased region" description="Polar residues" evidence="5">
    <location>
        <begin position="578"/>
        <end position="593"/>
    </location>
</feature>
<dbReference type="GO" id="GO:0042054">
    <property type="term" value="F:histone methyltransferase activity"/>
    <property type="evidence" value="ECO:0007669"/>
    <property type="project" value="InterPro"/>
</dbReference>
<dbReference type="SMART" id="SM00317">
    <property type="entry name" value="SET"/>
    <property type="match status" value="1"/>
</dbReference>
<dbReference type="Proteomes" id="UP000037069">
    <property type="component" value="Unassembled WGS sequence"/>
</dbReference>
<feature type="compositionally biased region" description="Polar residues" evidence="5">
    <location>
        <begin position="503"/>
        <end position="534"/>
    </location>
</feature>
<feature type="region of interest" description="Disordered" evidence="5">
    <location>
        <begin position="301"/>
        <end position="445"/>
    </location>
</feature>
<feature type="compositionally biased region" description="Low complexity" evidence="5">
    <location>
        <begin position="920"/>
        <end position="946"/>
    </location>
</feature>
<dbReference type="SMART" id="SM00468">
    <property type="entry name" value="PreSET"/>
    <property type="match status" value="1"/>
</dbReference>
<evidence type="ECO:0000313" key="9">
    <source>
        <dbReference type="Proteomes" id="UP000037069"/>
    </source>
</evidence>
<feature type="compositionally biased region" description="Basic and acidic residues" evidence="5">
    <location>
        <begin position="656"/>
        <end position="676"/>
    </location>
</feature>
<comment type="subcellular location">
    <subcellularLocation>
        <location evidence="1">Chromosome</location>
    </subcellularLocation>
</comment>
<protein>
    <recommendedName>
        <fullName evidence="10">Histone-lysine N-methyltransferase EHMT2</fullName>
    </recommendedName>
</protein>
<evidence type="ECO:0000259" key="7">
    <source>
        <dbReference type="PROSITE" id="PS50867"/>
    </source>
</evidence>
<dbReference type="PANTHER" id="PTHR46307:SF4">
    <property type="entry name" value="G9A, ISOFORM B"/>
    <property type="match status" value="1"/>
</dbReference>
<dbReference type="GO" id="GO:0002039">
    <property type="term" value="F:p53 binding"/>
    <property type="evidence" value="ECO:0007669"/>
    <property type="project" value="InterPro"/>
</dbReference>
<accession>A0A0L0C2S1</accession>
<gene>
    <name evidence="8" type="ORF">FF38_04166</name>
</gene>
<evidence type="ECO:0000256" key="2">
    <source>
        <dbReference type="ARBA" id="ARBA00022454"/>
    </source>
</evidence>
<evidence type="ECO:0000313" key="8">
    <source>
        <dbReference type="EMBL" id="KNC26532.1"/>
    </source>
</evidence>